<proteinExistence type="predicted"/>
<evidence type="ECO:0000313" key="1">
    <source>
        <dbReference type="EMBL" id="KAJ3580351.1"/>
    </source>
</evidence>
<organism evidence="1 2">
    <name type="scientific">Xylaria arbuscula</name>
    <dbReference type="NCBI Taxonomy" id="114810"/>
    <lineage>
        <taxon>Eukaryota</taxon>
        <taxon>Fungi</taxon>
        <taxon>Dikarya</taxon>
        <taxon>Ascomycota</taxon>
        <taxon>Pezizomycotina</taxon>
        <taxon>Sordariomycetes</taxon>
        <taxon>Xylariomycetidae</taxon>
        <taxon>Xylariales</taxon>
        <taxon>Xylariaceae</taxon>
        <taxon>Xylaria</taxon>
    </lineage>
</organism>
<evidence type="ECO:0000313" key="2">
    <source>
        <dbReference type="Proteomes" id="UP001148614"/>
    </source>
</evidence>
<name>A0A9W8NNA9_9PEZI</name>
<sequence>MAKRAQRANVYGADQVKVFSASIQILSNKNKGHRIISYPELANYFSDFMPFALTQHAEMLFIISFHCEASLRDFTRFYNGNTIPNRGVISIIQLEGAAAARESQLSTWDCRKACNEFNGFGALPSSRRIRP</sequence>
<reference evidence="1" key="1">
    <citation type="submission" date="2022-07" db="EMBL/GenBank/DDBJ databases">
        <title>Genome Sequence of Xylaria arbuscula.</title>
        <authorList>
            <person name="Buettner E."/>
        </authorList>
    </citation>
    <scope>NUCLEOTIDE SEQUENCE</scope>
    <source>
        <strain evidence="1">VT107</strain>
    </source>
</reference>
<dbReference type="Proteomes" id="UP001148614">
    <property type="component" value="Unassembled WGS sequence"/>
</dbReference>
<keyword evidence="2" id="KW-1185">Reference proteome</keyword>
<accession>A0A9W8NNA9</accession>
<protein>
    <submittedName>
        <fullName evidence="1">Uncharacterized protein</fullName>
    </submittedName>
</protein>
<dbReference type="EMBL" id="JANPWZ010000012">
    <property type="protein sequence ID" value="KAJ3580351.1"/>
    <property type="molecule type" value="Genomic_DNA"/>
</dbReference>
<dbReference type="AlphaFoldDB" id="A0A9W8NNA9"/>
<comment type="caution">
    <text evidence="1">The sequence shown here is derived from an EMBL/GenBank/DDBJ whole genome shotgun (WGS) entry which is preliminary data.</text>
</comment>
<gene>
    <name evidence="1" type="ORF">NPX13_g210</name>
</gene>